<keyword evidence="1" id="KW-0472">Membrane</keyword>
<feature type="transmembrane region" description="Helical" evidence="1">
    <location>
        <begin position="125"/>
        <end position="147"/>
    </location>
</feature>
<sequence>MGEWGWLQAASGGSRQDGLRLKYPLRPFDSSADARASLHRHLEANTATHPAFRTGVSLLRAAPPGPQTLCAGPYVWLLYELPPDSAQTEYAEQVASERVSELLTLLLPGSSPAGDGWSARGRARFGCGAALLAAVAVVGIVLLLLGIHQLDGSTPTCDGKVMGVADSCRTPRGALVQQETYDEVVARLTAGAHILVVVGAALLVVSAVVAGVAVIRSARARRTEPEDCQGF</sequence>
<evidence type="ECO:0000256" key="1">
    <source>
        <dbReference type="SAM" id="Phobius"/>
    </source>
</evidence>
<reference evidence="2 3" key="2">
    <citation type="submission" date="2019-09" db="EMBL/GenBank/DDBJ databases">
        <authorList>
            <person name="Jin C."/>
        </authorList>
    </citation>
    <scope>NUCLEOTIDE SEQUENCE [LARGE SCALE GENOMIC DNA]</scope>
    <source>
        <strain evidence="2 3">AN110305</strain>
    </source>
</reference>
<dbReference type="RefSeq" id="WP_149847378.1">
    <property type="nucleotide sequence ID" value="NZ_VUOB01000001.1"/>
</dbReference>
<gene>
    <name evidence="2" type="ORF">F0L68_00610</name>
</gene>
<keyword evidence="1" id="KW-1133">Transmembrane helix</keyword>
<dbReference type="AlphaFoldDB" id="A0A5B2XW46"/>
<name>A0A5B2XW46_9PSEU</name>
<proteinExistence type="predicted"/>
<organism evidence="2 3">
    <name type="scientific">Solihabitans fulvus</name>
    <dbReference type="NCBI Taxonomy" id="1892852"/>
    <lineage>
        <taxon>Bacteria</taxon>
        <taxon>Bacillati</taxon>
        <taxon>Actinomycetota</taxon>
        <taxon>Actinomycetes</taxon>
        <taxon>Pseudonocardiales</taxon>
        <taxon>Pseudonocardiaceae</taxon>
        <taxon>Solihabitans</taxon>
    </lineage>
</organism>
<dbReference type="EMBL" id="VUOB01000001">
    <property type="protein sequence ID" value="KAA2267069.1"/>
    <property type="molecule type" value="Genomic_DNA"/>
</dbReference>
<comment type="caution">
    <text evidence="2">The sequence shown here is derived from an EMBL/GenBank/DDBJ whole genome shotgun (WGS) entry which is preliminary data.</text>
</comment>
<evidence type="ECO:0000313" key="2">
    <source>
        <dbReference type="EMBL" id="KAA2267069.1"/>
    </source>
</evidence>
<keyword evidence="3" id="KW-1185">Reference proteome</keyword>
<protein>
    <submittedName>
        <fullName evidence="2">Uncharacterized protein</fullName>
    </submittedName>
</protein>
<keyword evidence="1" id="KW-0812">Transmembrane</keyword>
<feature type="transmembrane region" description="Helical" evidence="1">
    <location>
        <begin position="190"/>
        <end position="215"/>
    </location>
</feature>
<reference evidence="2 3" key="1">
    <citation type="submission" date="2019-09" db="EMBL/GenBank/DDBJ databases">
        <title>Goodfellowia gen. nov., a new genus of the Pseudonocardineae related to Actinoalloteichus, containing Goodfellowia coeruleoviolacea gen. nov., comb. nov. gen. nov., comb. nov.</title>
        <authorList>
            <person name="Labeda D."/>
        </authorList>
    </citation>
    <scope>NUCLEOTIDE SEQUENCE [LARGE SCALE GENOMIC DNA]</scope>
    <source>
        <strain evidence="2 3">AN110305</strain>
    </source>
</reference>
<evidence type="ECO:0000313" key="3">
    <source>
        <dbReference type="Proteomes" id="UP000323454"/>
    </source>
</evidence>
<dbReference type="Proteomes" id="UP000323454">
    <property type="component" value="Unassembled WGS sequence"/>
</dbReference>
<accession>A0A5B2XW46</accession>